<evidence type="ECO:0000313" key="1">
    <source>
        <dbReference type="EMBL" id="MBB4861456.1"/>
    </source>
</evidence>
<gene>
    <name evidence="1" type="ORF">HNP46_000267</name>
</gene>
<dbReference type="Proteomes" id="UP000566995">
    <property type="component" value="Unassembled WGS sequence"/>
</dbReference>
<accession>A0A7W7NYH0</accession>
<dbReference type="RefSeq" id="WP_184585720.1">
    <property type="nucleotide sequence ID" value="NZ_JACHLI010000001.1"/>
</dbReference>
<sequence length="65" mass="7127">MLVSMKLDEEFGVSIKEAHLKDEGSKRLSFEYGNNSQSVTLNKAQAELVAKALIQGFDLDIGALK</sequence>
<reference evidence="1 2" key="1">
    <citation type="submission" date="2020-08" db="EMBL/GenBank/DDBJ databases">
        <title>Functional genomics of gut bacteria from endangered species of beetles.</title>
        <authorList>
            <person name="Carlos-Shanley C."/>
        </authorList>
    </citation>
    <scope>NUCLEOTIDE SEQUENCE [LARGE SCALE GENOMIC DNA]</scope>
    <source>
        <strain evidence="1 2">S00179</strain>
    </source>
</reference>
<protein>
    <submittedName>
        <fullName evidence="1">Uncharacterized protein</fullName>
    </submittedName>
</protein>
<dbReference type="EMBL" id="JACHLI010000001">
    <property type="protein sequence ID" value="MBB4861456.1"/>
    <property type="molecule type" value="Genomic_DNA"/>
</dbReference>
<comment type="caution">
    <text evidence="1">The sequence shown here is derived from an EMBL/GenBank/DDBJ whole genome shotgun (WGS) entry which is preliminary data.</text>
</comment>
<dbReference type="AlphaFoldDB" id="A0A7W7NYH0"/>
<organism evidence="1 2">
    <name type="scientific">Pseudomonas nitroreducens</name>
    <dbReference type="NCBI Taxonomy" id="46680"/>
    <lineage>
        <taxon>Bacteria</taxon>
        <taxon>Pseudomonadati</taxon>
        <taxon>Pseudomonadota</taxon>
        <taxon>Gammaproteobacteria</taxon>
        <taxon>Pseudomonadales</taxon>
        <taxon>Pseudomonadaceae</taxon>
        <taxon>Pseudomonas</taxon>
    </lineage>
</organism>
<evidence type="ECO:0000313" key="2">
    <source>
        <dbReference type="Proteomes" id="UP000566995"/>
    </source>
</evidence>
<name>A0A7W7NYH0_PSENT</name>
<proteinExistence type="predicted"/>